<dbReference type="Pfam" id="PF00356">
    <property type="entry name" value="LacI"/>
    <property type="match status" value="1"/>
</dbReference>
<gene>
    <name evidence="6" type="ORF">HMPREF3225_01871</name>
</gene>
<dbReference type="InterPro" id="IPR001387">
    <property type="entry name" value="Cro/C1-type_HTH"/>
</dbReference>
<dbReference type="CDD" id="cd01392">
    <property type="entry name" value="HTH_LacI"/>
    <property type="match status" value="1"/>
</dbReference>
<dbReference type="PROSITE" id="PS50932">
    <property type="entry name" value="HTH_LACI_2"/>
    <property type="match status" value="1"/>
</dbReference>
<dbReference type="PANTHER" id="PTHR30146">
    <property type="entry name" value="LACI-RELATED TRANSCRIPTIONAL REPRESSOR"/>
    <property type="match status" value="1"/>
</dbReference>
<evidence type="ECO:0000256" key="1">
    <source>
        <dbReference type="ARBA" id="ARBA00023015"/>
    </source>
</evidence>
<accession>A0ABD4EDD1</accession>
<feature type="domain" description="HTH lacI-type" evidence="4">
    <location>
        <begin position="1"/>
        <end position="50"/>
    </location>
</feature>
<dbReference type="InterPro" id="IPR001761">
    <property type="entry name" value="Peripla_BP/Lac1_sug-bd_dom"/>
</dbReference>
<organism evidence="6 7">
    <name type="scientific">Staphylococcus lugdunensis</name>
    <dbReference type="NCBI Taxonomy" id="28035"/>
    <lineage>
        <taxon>Bacteria</taxon>
        <taxon>Bacillati</taxon>
        <taxon>Bacillota</taxon>
        <taxon>Bacilli</taxon>
        <taxon>Bacillales</taxon>
        <taxon>Staphylococcaceae</taxon>
        <taxon>Staphylococcus</taxon>
    </lineage>
</organism>
<dbReference type="GO" id="GO:0006355">
    <property type="term" value="P:regulation of DNA-templated transcription"/>
    <property type="evidence" value="ECO:0007669"/>
    <property type="project" value="UniProtKB-ARBA"/>
</dbReference>
<evidence type="ECO:0000256" key="3">
    <source>
        <dbReference type="ARBA" id="ARBA00023163"/>
    </source>
</evidence>
<dbReference type="SMART" id="SM00354">
    <property type="entry name" value="HTH_LACI"/>
    <property type="match status" value="1"/>
</dbReference>
<evidence type="ECO:0000313" key="6">
    <source>
        <dbReference type="EMBL" id="KXA36918.1"/>
    </source>
</evidence>
<dbReference type="PANTHER" id="PTHR30146:SF109">
    <property type="entry name" value="HTH-TYPE TRANSCRIPTIONAL REGULATOR GALS"/>
    <property type="match status" value="1"/>
</dbReference>
<dbReference type="GO" id="GO:0003677">
    <property type="term" value="F:DNA binding"/>
    <property type="evidence" value="ECO:0007669"/>
    <property type="project" value="UniProtKB-KW"/>
</dbReference>
<proteinExistence type="predicted"/>
<evidence type="ECO:0000256" key="2">
    <source>
        <dbReference type="ARBA" id="ARBA00023125"/>
    </source>
</evidence>
<dbReference type="PROSITE" id="PS50943">
    <property type="entry name" value="HTH_CROC1"/>
    <property type="match status" value="1"/>
</dbReference>
<keyword evidence="1" id="KW-0805">Transcription regulation</keyword>
<dbReference type="Pfam" id="PF00532">
    <property type="entry name" value="Peripla_BP_1"/>
    <property type="match status" value="1"/>
</dbReference>
<sequence length="164" mass="18656">MARYANVSPSTVSRVIKGNKKISLATIQKVQTAMDELNYFPNQAARTLITKKTNTIGLIFKSETNLLRQNPFYNDVITGISNTCNQFNYATNTTVSNNEEDLFKEVQYFIDSKKVDGFILLYSKENDPIFQLLVNLDIPFVVIGKNYNKNDVIHIDNDNIEAAY</sequence>
<dbReference type="Gene3D" id="1.10.260.40">
    <property type="entry name" value="lambda repressor-like DNA-binding domains"/>
    <property type="match status" value="1"/>
</dbReference>
<evidence type="ECO:0000259" key="4">
    <source>
        <dbReference type="PROSITE" id="PS50932"/>
    </source>
</evidence>
<keyword evidence="3" id="KW-0804">Transcription</keyword>
<dbReference type="Proteomes" id="UP000070063">
    <property type="component" value="Unassembled WGS sequence"/>
</dbReference>
<dbReference type="Gene3D" id="3.40.50.2300">
    <property type="match status" value="1"/>
</dbReference>
<dbReference type="AlphaFoldDB" id="A0ABD4EDD1"/>
<protein>
    <submittedName>
        <fullName evidence="6">Transcriptional regulator, LacI family</fullName>
    </submittedName>
</protein>
<dbReference type="SUPFAM" id="SSF53822">
    <property type="entry name" value="Periplasmic binding protein-like I"/>
    <property type="match status" value="1"/>
</dbReference>
<name>A0ABD4EDD1_STALU</name>
<dbReference type="InterPro" id="IPR010982">
    <property type="entry name" value="Lambda_DNA-bd_dom_sf"/>
</dbReference>
<feature type="domain" description="HTH cro/C1-type" evidence="5">
    <location>
        <begin position="1"/>
        <end position="40"/>
    </location>
</feature>
<dbReference type="EMBL" id="LRQI01000079">
    <property type="protein sequence ID" value="KXA36918.1"/>
    <property type="molecule type" value="Genomic_DNA"/>
</dbReference>
<dbReference type="InterPro" id="IPR028082">
    <property type="entry name" value="Peripla_BP_I"/>
</dbReference>
<dbReference type="SUPFAM" id="SSF47413">
    <property type="entry name" value="lambda repressor-like DNA-binding domains"/>
    <property type="match status" value="1"/>
</dbReference>
<comment type="caution">
    <text evidence="6">The sequence shown here is derived from an EMBL/GenBank/DDBJ whole genome shotgun (WGS) entry which is preliminary data.</text>
</comment>
<evidence type="ECO:0000259" key="5">
    <source>
        <dbReference type="PROSITE" id="PS50943"/>
    </source>
</evidence>
<evidence type="ECO:0000313" key="7">
    <source>
        <dbReference type="Proteomes" id="UP000070063"/>
    </source>
</evidence>
<dbReference type="InterPro" id="IPR000843">
    <property type="entry name" value="HTH_LacI"/>
</dbReference>
<keyword evidence="2" id="KW-0238">DNA-binding</keyword>
<reference evidence="6 7" key="1">
    <citation type="submission" date="2016-01" db="EMBL/GenBank/DDBJ databases">
        <authorList>
            <person name="Mitreva M."/>
            <person name="Pepin K.H."/>
            <person name="Mihindukulasuriya K.A."/>
            <person name="Fulton R."/>
            <person name="Fronick C."/>
            <person name="O'Laughlin M."/>
            <person name="Miner T."/>
            <person name="Herter B."/>
            <person name="Rosa B.A."/>
            <person name="Cordes M."/>
            <person name="Tomlinson C."/>
            <person name="Wollam A."/>
            <person name="Palsikar V.B."/>
            <person name="Mardis E.R."/>
            <person name="Wilson R.K."/>
        </authorList>
    </citation>
    <scope>NUCLEOTIDE SEQUENCE [LARGE SCALE GENOMIC DNA]</scope>
    <source>
        <strain evidence="6 7">MJR7738</strain>
    </source>
</reference>